<sequence length="485" mass="55563">MIKNKKLILLILVSIMAFPLSVVANTDQVLPNLSLTKQQIHTENRLAKFQRLMKNPQLLSDVGAYIRKKMKNNRLQSLNQLKKVYILANLEPLWTDQKTEQMFLRDYIVFAASGVSKSALVTLKQIIESPKGSMQRDILLTDALLDYVYYSKNVNNNINSWLYQSSTYQRRDLSDQVLLQWVDLAKSNYGELFISKYIPSDNKLYMEIINKIAMEVEGEQSIDNMTIAKLALNAQRLRLIPNFDNGLYVNIPAYQLDYYKNGALALHSVVVVGRKKRQTPILFSQLSDVVVNPPWTIPPTILEEDVIPKFAKDPNYGSKKGFEIISYSGKTVEPSAIDWENYKGENAKKFPYMVRQKPGKRAALGRYKFNMPSADAIFLHDTPHKNVFSRKKRALSSGCVRVQKAAQLSEILLSEAGWDISKQKAVYRSEKTTFVKIRSENPVYLYYVTNWVENGVVRSVSDVYRLDPKLRSNSIDLHSINTLLE</sequence>
<dbReference type="Pfam" id="PF03734">
    <property type="entry name" value="YkuD"/>
    <property type="match status" value="1"/>
</dbReference>
<evidence type="ECO:0000256" key="7">
    <source>
        <dbReference type="PROSITE-ProRule" id="PRU01373"/>
    </source>
</evidence>
<dbReference type="PANTHER" id="PTHR41533">
    <property type="entry name" value="L,D-TRANSPEPTIDASE HI_1667-RELATED"/>
    <property type="match status" value="1"/>
</dbReference>
<dbReference type="PANTHER" id="PTHR41533:SF1">
    <property type="entry name" value="L,D-TRANSPEPTIDASE YCBB-RELATED"/>
    <property type="match status" value="1"/>
</dbReference>
<comment type="similarity">
    <text evidence="2">Belongs to the YkuD family.</text>
</comment>
<dbReference type="EMBL" id="JASAXT010000005">
    <property type="protein sequence ID" value="MDP8148237.1"/>
    <property type="molecule type" value="Genomic_DNA"/>
</dbReference>
<dbReference type="Gene3D" id="2.40.440.10">
    <property type="entry name" value="L,D-transpeptidase catalytic domain-like"/>
    <property type="match status" value="1"/>
</dbReference>
<keyword evidence="3" id="KW-0808">Transferase</keyword>
<evidence type="ECO:0000256" key="4">
    <source>
        <dbReference type="ARBA" id="ARBA00022960"/>
    </source>
</evidence>
<keyword evidence="4 7" id="KW-0133">Cell shape</keyword>
<dbReference type="Proteomes" id="UP001226020">
    <property type="component" value="Unassembled WGS sequence"/>
</dbReference>
<feature type="signal peptide" evidence="8">
    <location>
        <begin position="1"/>
        <end position="24"/>
    </location>
</feature>
<dbReference type="SUPFAM" id="SSF141523">
    <property type="entry name" value="L,D-transpeptidase catalytic domain-like"/>
    <property type="match status" value="1"/>
</dbReference>
<keyword evidence="11" id="KW-1185">Reference proteome</keyword>
<evidence type="ECO:0000256" key="2">
    <source>
        <dbReference type="ARBA" id="ARBA00005992"/>
    </source>
</evidence>
<accession>A0AAW8CB52</accession>
<dbReference type="CDD" id="cd16913">
    <property type="entry name" value="YkuD_like"/>
    <property type="match status" value="1"/>
</dbReference>
<dbReference type="AlphaFoldDB" id="A0AAW8CB52"/>
<evidence type="ECO:0000256" key="3">
    <source>
        <dbReference type="ARBA" id="ARBA00022679"/>
    </source>
</evidence>
<dbReference type="InterPro" id="IPR005490">
    <property type="entry name" value="LD_TPept_cat_dom"/>
</dbReference>
<dbReference type="GO" id="GO:0016740">
    <property type="term" value="F:transferase activity"/>
    <property type="evidence" value="ECO:0007669"/>
    <property type="project" value="UniProtKB-KW"/>
</dbReference>
<evidence type="ECO:0000259" key="9">
    <source>
        <dbReference type="PROSITE" id="PS52029"/>
    </source>
</evidence>
<evidence type="ECO:0000313" key="10">
    <source>
        <dbReference type="EMBL" id="MDP8148237.1"/>
    </source>
</evidence>
<feature type="chain" id="PRO_5043611442" evidence="8">
    <location>
        <begin position="25"/>
        <end position="485"/>
    </location>
</feature>
<evidence type="ECO:0000256" key="1">
    <source>
        <dbReference type="ARBA" id="ARBA00004752"/>
    </source>
</evidence>
<dbReference type="GO" id="GO:0008360">
    <property type="term" value="P:regulation of cell shape"/>
    <property type="evidence" value="ECO:0007669"/>
    <property type="project" value="UniProtKB-UniRule"/>
</dbReference>
<feature type="domain" description="L,D-TPase catalytic" evidence="9">
    <location>
        <begin position="245"/>
        <end position="423"/>
    </location>
</feature>
<dbReference type="InterPro" id="IPR038063">
    <property type="entry name" value="Transpep_catalytic_dom"/>
</dbReference>
<reference evidence="10 11" key="1">
    <citation type="journal article" date="2023" name="Front. Microbiol.">
        <title>Phylogeography and host specificity of Pasteurellaceae pathogenic to sea-farmed fish in the north-east Atlantic.</title>
        <authorList>
            <person name="Gulla S."/>
            <person name="Colquhoun D.J."/>
            <person name="Olsen A.B."/>
            <person name="Spilsberg B."/>
            <person name="Lagesen K."/>
            <person name="Aakesson C.P."/>
            <person name="Strom S."/>
            <person name="Manji F."/>
            <person name="Birkbeck T.H."/>
            <person name="Nilsen H.K."/>
        </authorList>
    </citation>
    <scope>NUCLEOTIDE SEQUENCE [LARGE SCALE GENOMIC DNA]</scope>
    <source>
        <strain evidence="10 11">NVIB3131</strain>
    </source>
</reference>
<feature type="active site" description="Nucleophile" evidence="7">
    <location>
        <position position="399"/>
    </location>
</feature>
<dbReference type="GO" id="GO:0071555">
    <property type="term" value="P:cell wall organization"/>
    <property type="evidence" value="ECO:0007669"/>
    <property type="project" value="UniProtKB-UniRule"/>
</dbReference>
<protein>
    <submittedName>
        <fullName evidence="10">L,D-transpeptidase family protein</fullName>
    </submittedName>
</protein>
<organism evidence="10 11">
    <name type="scientific">Phocoenobacter atlanticus subsp. atlanticus</name>
    <dbReference type="NCBI Taxonomy" id="3061285"/>
    <lineage>
        <taxon>Bacteria</taxon>
        <taxon>Pseudomonadati</taxon>
        <taxon>Pseudomonadota</taxon>
        <taxon>Gammaproteobacteria</taxon>
        <taxon>Pasteurellales</taxon>
        <taxon>Pasteurellaceae</taxon>
        <taxon>Phocoenobacter</taxon>
        <taxon>Phocoenobacter atlanticus</taxon>
    </lineage>
</organism>
<keyword evidence="6 7" id="KW-0961">Cell wall biogenesis/degradation</keyword>
<keyword evidence="8" id="KW-0732">Signal</keyword>
<feature type="active site" description="Proton donor/acceptor" evidence="7">
    <location>
        <position position="380"/>
    </location>
</feature>
<keyword evidence="5 7" id="KW-0573">Peptidoglycan synthesis</keyword>
<evidence type="ECO:0000313" key="11">
    <source>
        <dbReference type="Proteomes" id="UP001226020"/>
    </source>
</evidence>
<proteinExistence type="inferred from homology"/>
<name>A0AAW8CB52_9PAST</name>
<dbReference type="InterPro" id="IPR052905">
    <property type="entry name" value="LD-transpeptidase_YkuD-like"/>
</dbReference>
<evidence type="ECO:0000256" key="5">
    <source>
        <dbReference type="ARBA" id="ARBA00022984"/>
    </source>
</evidence>
<evidence type="ECO:0000256" key="8">
    <source>
        <dbReference type="SAM" id="SignalP"/>
    </source>
</evidence>
<gene>
    <name evidence="10" type="ORF">QJU57_03960</name>
</gene>
<dbReference type="RefSeq" id="WP_306351387.1">
    <property type="nucleotide sequence ID" value="NZ_JASAWV010000005.1"/>
</dbReference>
<dbReference type="PROSITE" id="PS52029">
    <property type="entry name" value="LD_TPASE"/>
    <property type="match status" value="1"/>
</dbReference>
<dbReference type="GO" id="GO:0009252">
    <property type="term" value="P:peptidoglycan biosynthetic process"/>
    <property type="evidence" value="ECO:0007669"/>
    <property type="project" value="UniProtKB-KW"/>
</dbReference>
<evidence type="ECO:0000256" key="6">
    <source>
        <dbReference type="ARBA" id="ARBA00023316"/>
    </source>
</evidence>
<dbReference type="GO" id="GO:0004180">
    <property type="term" value="F:carboxypeptidase activity"/>
    <property type="evidence" value="ECO:0007669"/>
    <property type="project" value="UniProtKB-ARBA"/>
</dbReference>
<comment type="pathway">
    <text evidence="1 7">Cell wall biogenesis; peptidoglycan biosynthesis.</text>
</comment>
<comment type="caution">
    <text evidence="10">The sequence shown here is derived from an EMBL/GenBank/DDBJ whole genome shotgun (WGS) entry which is preliminary data.</text>
</comment>